<reference evidence="2 3" key="1">
    <citation type="submission" date="2021-03" db="EMBL/GenBank/DDBJ databases">
        <title>Genomic Encyclopedia of Type Strains, Phase IV (KMG-IV): sequencing the most valuable type-strain genomes for metagenomic binning, comparative biology and taxonomic classification.</title>
        <authorList>
            <person name="Goeker M."/>
        </authorList>
    </citation>
    <scope>NUCLEOTIDE SEQUENCE [LARGE SCALE GENOMIC DNA]</scope>
    <source>
        <strain evidence="2 3">DSM 26806</strain>
    </source>
</reference>
<name>A0ABS4JIL2_9BACL</name>
<feature type="domain" description="DUF2087" evidence="1">
    <location>
        <begin position="181"/>
        <end position="248"/>
    </location>
</feature>
<dbReference type="SUPFAM" id="SSF82771">
    <property type="entry name" value="GIY-YIG endonuclease"/>
    <property type="match status" value="1"/>
</dbReference>
<proteinExistence type="predicted"/>
<evidence type="ECO:0000313" key="3">
    <source>
        <dbReference type="Proteomes" id="UP001519288"/>
    </source>
</evidence>
<protein>
    <recommendedName>
        <fullName evidence="1">DUF2087 domain-containing protein</fullName>
    </recommendedName>
</protein>
<dbReference type="InterPro" id="IPR035901">
    <property type="entry name" value="GIY-YIG_endonuc_sf"/>
</dbReference>
<dbReference type="Gene3D" id="3.40.1440.10">
    <property type="entry name" value="GIY-YIG endonuclease"/>
    <property type="match status" value="1"/>
</dbReference>
<dbReference type="Proteomes" id="UP001519288">
    <property type="component" value="Unassembled WGS sequence"/>
</dbReference>
<dbReference type="CDD" id="cd10451">
    <property type="entry name" value="GIY-YIG_LuxR_like"/>
    <property type="match status" value="1"/>
</dbReference>
<sequence length="375" mass="43377">MENERIWNASMKDLAKGYTENEETYECIACGRQFEKGLIYPVEELLYEAEKFVVLHIAKEHGSAFDYLIQQDKQITGLSEIQSKLLGLFYEGKSDKEAQEEMGMGSTSTIRNHRFVLKEKERQARVFLTLMELLRAQEKGTDSGRLGAARARTLEGRHRSTATEQEKVLAKYFPQGVQGPLKNFSMKEKQKLVVLHELAKRFEQGKQYTEKEVNELLGQAFEDYAILRRYLIDYGFMARQEDGSAYWLTELAEGQEEKSLNRRDELKLQAKEIKIEAGVFQIRNLENGKVFIDSKPNLKSMNGHEFSLDMGSFINKNLQADWKKYGKDAFVFEVLEVLKPKDGEAKIYDPKDALKKLEEKWLEAKQPYGDQGYNE</sequence>
<gene>
    <name evidence="2" type="ORF">J2Z69_002577</name>
</gene>
<keyword evidence="3" id="KW-1185">Reference proteome</keyword>
<comment type="caution">
    <text evidence="2">The sequence shown here is derived from an EMBL/GenBank/DDBJ whole genome shotgun (WGS) entry which is preliminary data.</text>
</comment>
<evidence type="ECO:0000313" key="2">
    <source>
        <dbReference type="EMBL" id="MBP2001532.1"/>
    </source>
</evidence>
<dbReference type="EMBL" id="JAGGLD010000004">
    <property type="protein sequence ID" value="MBP2001532.1"/>
    <property type="molecule type" value="Genomic_DNA"/>
</dbReference>
<organism evidence="2 3">
    <name type="scientific">Paenibacillus shirakamiensis</name>
    <dbReference type="NCBI Taxonomy" id="1265935"/>
    <lineage>
        <taxon>Bacteria</taxon>
        <taxon>Bacillati</taxon>
        <taxon>Bacillota</taxon>
        <taxon>Bacilli</taxon>
        <taxon>Bacillales</taxon>
        <taxon>Paenibacillaceae</taxon>
        <taxon>Paenibacillus</taxon>
    </lineage>
</organism>
<evidence type="ECO:0000259" key="1">
    <source>
        <dbReference type="Pfam" id="PF09860"/>
    </source>
</evidence>
<dbReference type="Pfam" id="PF09860">
    <property type="entry name" value="DUF2087"/>
    <property type="match status" value="1"/>
</dbReference>
<dbReference type="RefSeq" id="WP_209863042.1">
    <property type="nucleotide sequence ID" value="NZ_JAGGLD010000004.1"/>
</dbReference>
<dbReference type="InterPro" id="IPR018656">
    <property type="entry name" value="DUF2087"/>
</dbReference>
<accession>A0ABS4JIL2</accession>